<feature type="compositionally biased region" description="Basic and acidic residues" evidence="1">
    <location>
        <begin position="106"/>
        <end position="117"/>
    </location>
</feature>
<organism evidence="3">
    <name type="scientific">Melampsora larici-populina (strain 98AG31 / pathotype 3-4-7)</name>
    <name type="common">Poplar leaf rust fungus</name>
    <dbReference type="NCBI Taxonomy" id="747676"/>
    <lineage>
        <taxon>Eukaryota</taxon>
        <taxon>Fungi</taxon>
        <taxon>Dikarya</taxon>
        <taxon>Basidiomycota</taxon>
        <taxon>Pucciniomycotina</taxon>
        <taxon>Pucciniomycetes</taxon>
        <taxon>Pucciniales</taxon>
        <taxon>Melampsoraceae</taxon>
        <taxon>Melampsora</taxon>
    </lineage>
</organism>
<proteinExistence type="predicted"/>
<dbReference type="RefSeq" id="XP_007409566.1">
    <property type="nucleotide sequence ID" value="XM_007409504.1"/>
</dbReference>
<feature type="region of interest" description="Disordered" evidence="1">
    <location>
        <begin position="214"/>
        <end position="244"/>
    </location>
</feature>
<dbReference type="AlphaFoldDB" id="F4RKN7"/>
<evidence type="ECO:0000256" key="1">
    <source>
        <dbReference type="SAM" id="MobiDB-lite"/>
    </source>
</evidence>
<reference evidence="3" key="1">
    <citation type="journal article" date="2011" name="Proc. Natl. Acad. Sci. U.S.A.">
        <title>Obligate biotrophy features unraveled by the genomic analysis of rust fungi.</title>
        <authorList>
            <person name="Duplessis S."/>
            <person name="Cuomo C.A."/>
            <person name="Lin Y.-C."/>
            <person name="Aerts A."/>
            <person name="Tisserant E."/>
            <person name="Veneault-Fourrey C."/>
            <person name="Joly D.L."/>
            <person name="Hacquard S."/>
            <person name="Amselem J."/>
            <person name="Cantarel B.L."/>
            <person name="Chiu R."/>
            <person name="Coutinho P.M."/>
            <person name="Feau N."/>
            <person name="Field M."/>
            <person name="Frey P."/>
            <person name="Gelhaye E."/>
            <person name="Goldberg J."/>
            <person name="Grabherr M.G."/>
            <person name="Kodira C.D."/>
            <person name="Kohler A."/>
            <person name="Kuees U."/>
            <person name="Lindquist E.A."/>
            <person name="Lucas S.M."/>
            <person name="Mago R."/>
            <person name="Mauceli E."/>
            <person name="Morin E."/>
            <person name="Murat C."/>
            <person name="Pangilinan J.L."/>
            <person name="Park R."/>
            <person name="Pearson M."/>
            <person name="Quesneville H."/>
            <person name="Rouhier N."/>
            <person name="Sakthikumar S."/>
            <person name="Salamov A.A."/>
            <person name="Schmutz J."/>
            <person name="Selles B."/>
            <person name="Shapiro H."/>
            <person name="Tanguay P."/>
            <person name="Tuskan G.A."/>
            <person name="Henrissat B."/>
            <person name="Van de Peer Y."/>
            <person name="Rouze P."/>
            <person name="Ellis J.G."/>
            <person name="Dodds P.N."/>
            <person name="Schein J.E."/>
            <person name="Zhong S."/>
            <person name="Hamelin R.C."/>
            <person name="Grigoriev I.V."/>
            <person name="Szabo L.J."/>
            <person name="Martin F."/>
        </authorList>
    </citation>
    <scope>NUCLEOTIDE SEQUENCE [LARGE SCALE GENOMIC DNA]</scope>
    <source>
        <strain evidence="3">98AG31 / pathotype 3-4-7</strain>
    </source>
</reference>
<evidence type="ECO:0000313" key="3">
    <source>
        <dbReference type="Proteomes" id="UP000001072"/>
    </source>
</evidence>
<accession>F4RKN7</accession>
<feature type="region of interest" description="Disordered" evidence="1">
    <location>
        <begin position="90"/>
        <end position="146"/>
    </location>
</feature>
<dbReference type="VEuPathDB" id="FungiDB:MELLADRAFT_62896"/>
<dbReference type="EMBL" id="GL883105">
    <property type="protein sequence ID" value="EGG07124.1"/>
    <property type="molecule type" value="Genomic_DNA"/>
</dbReference>
<feature type="region of interest" description="Disordered" evidence="1">
    <location>
        <begin position="386"/>
        <end position="422"/>
    </location>
</feature>
<keyword evidence="3" id="KW-1185">Reference proteome</keyword>
<dbReference type="HOGENOM" id="CLU_015424_0_0_1"/>
<evidence type="ECO:0000313" key="2">
    <source>
        <dbReference type="EMBL" id="EGG07124.1"/>
    </source>
</evidence>
<feature type="compositionally biased region" description="Polar residues" evidence="1">
    <location>
        <begin position="233"/>
        <end position="244"/>
    </location>
</feature>
<sequence length="533" mass="59433">MVVATLIKAEYRLANPESPLPLPKRRGLVGIHCPVCSTPMKYLKSNEDSWLIGCPTPNNSHNWKWWRCDQLNHELALLNLGAPRPIISSESDWGPRVSPTGQILEPKPHPNQRDGSNHRHHPYLQPPLENTTTHHTSARAPRSTPVVKCQRSVEGPTAQSHKSAANKACLSQYCRGCCLAFGSPLCRQHPCVLPSAAPLDIDMPINPTSSTHLTPHLAASTFTGSNGGRSSRAPASQAQPHQWAQASNTLGRRIDVQSVALIQQLRAQRDQAAQLKANSLIEEKHMATIHLWVKADEKQAITAKFPQWPLVRLDQSPLLIQAVIKVLGSQWNQALSFWDEEIYAWHDTLVSYPHRYASRTIVVRLPNVTLPVSVIPVTIQAGADLDSAPGSQLPQTAPSTPSLTQSGQNAVNPSEAEQTNIDEPSASVTLKKHWPSPKLLIANLLQWYQETVDGNIKEKWMDQYGGEWQLKTATMYRYRSWINEVTYPRFHAKYGSQPRAAVGEARIFYKAEFNRVAYVKAKEENEPAEIGQY</sequence>
<dbReference type="KEGG" id="mlr:MELLADRAFT_62896"/>
<protein>
    <submittedName>
        <fullName evidence="2">Uncharacterized protein</fullName>
    </submittedName>
</protein>
<dbReference type="GeneID" id="18929983"/>
<gene>
    <name evidence="2" type="ORF">MELLADRAFT_62896</name>
</gene>
<feature type="compositionally biased region" description="Polar residues" evidence="1">
    <location>
        <begin position="389"/>
        <end position="422"/>
    </location>
</feature>
<dbReference type="Proteomes" id="UP000001072">
    <property type="component" value="Unassembled WGS sequence"/>
</dbReference>
<dbReference type="InParanoid" id="F4RKN7"/>
<name>F4RKN7_MELLP</name>